<organism evidence="1 2">
    <name type="scientific">Candidatus Geothrix odensensis</name>
    <dbReference type="NCBI Taxonomy" id="2954440"/>
    <lineage>
        <taxon>Bacteria</taxon>
        <taxon>Pseudomonadati</taxon>
        <taxon>Acidobacteriota</taxon>
        <taxon>Holophagae</taxon>
        <taxon>Holophagales</taxon>
        <taxon>Holophagaceae</taxon>
        <taxon>Geothrix</taxon>
    </lineage>
</organism>
<reference evidence="1 2" key="1">
    <citation type="submission" date="2020-10" db="EMBL/GenBank/DDBJ databases">
        <title>Connecting structure to function with the recovery of over 1000 high-quality activated sludge metagenome-assembled genomes encoding full-length rRNA genes using long-read sequencing.</title>
        <authorList>
            <person name="Singleton C.M."/>
            <person name="Petriglieri F."/>
            <person name="Kristensen J.M."/>
            <person name="Kirkegaard R.H."/>
            <person name="Michaelsen T.Y."/>
            <person name="Andersen M.H."/>
            <person name="Karst S.M."/>
            <person name="Dueholm M.S."/>
            <person name="Nielsen P.H."/>
            <person name="Albertsen M."/>
        </authorList>
    </citation>
    <scope>NUCLEOTIDE SEQUENCE [LARGE SCALE GENOMIC DNA]</scope>
    <source>
        <strain evidence="1">OdNE_18-Q3-R46-58_MAXAC.008</strain>
    </source>
</reference>
<proteinExistence type="predicted"/>
<accession>A0A936F1B0</accession>
<sequence>MSNDKKPKKAKPAVIHGATHKGAGLSGALAEIAKPAVLSPAKKKK</sequence>
<dbReference type="Proteomes" id="UP000709959">
    <property type="component" value="Unassembled WGS sequence"/>
</dbReference>
<gene>
    <name evidence="1" type="ORF">IPN91_06595</name>
</gene>
<dbReference type="AlphaFoldDB" id="A0A936F1B0"/>
<dbReference type="EMBL" id="JADKCH010000004">
    <property type="protein sequence ID" value="MBK8572309.1"/>
    <property type="molecule type" value="Genomic_DNA"/>
</dbReference>
<name>A0A936F1B0_9BACT</name>
<protein>
    <submittedName>
        <fullName evidence="1">Uncharacterized protein</fullName>
    </submittedName>
</protein>
<comment type="caution">
    <text evidence="1">The sequence shown here is derived from an EMBL/GenBank/DDBJ whole genome shotgun (WGS) entry which is preliminary data.</text>
</comment>
<evidence type="ECO:0000313" key="1">
    <source>
        <dbReference type="EMBL" id="MBK8572309.1"/>
    </source>
</evidence>
<evidence type="ECO:0000313" key="2">
    <source>
        <dbReference type="Proteomes" id="UP000709959"/>
    </source>
</evidence>